<keyword evidence="3" id="KW-1185">Reference proteome</keyword>
<organism evidence="2 3">
    <name type="scientific">Mycena metata</name>
    <dbReference type="NCBI Taxonomy" id="1033252"/>
    <lineage>
        <taxon>Eukaryota</taxon>
        <taxon>Fungi</taxon>
        <taxon>Dikarya</taxon>
        <taxon>Basidiomycota</taxon>
        <taxon>Agaricomycotina</taxon>
        <taxon>Agaricomycetes</taxon>
        <taxon>Agaricomycetidae</taxon>
        <taxon>Agaricales</taxon>
        <taxon>Marasmiineae</taxon>
        <taxon>Mycenaceae</taxon>
        <taxon>Mycena</taxon>
    </lineage>
</organism>
<name>A0AAD7NZ90_9AGAR</name>
<accession>A0AAD7NZ90</accession>
<comment type="caution">
    <text evidence="2">The sequence shown here is derived from an EMBL/GenBank/DDBJ whole genome shotgun (WGS) entry which is preliminary data.</text>
</comment>
<feature type="compositionally biased region" description="Low complexity" evidence="1">
    <location>
        <begin position="111"/>
        <end position="145"/>
    </location>
</feature>
<dbReference type="Proteomes" id="UP001215598">
    <property type="component" value="Unassembled WGS sequence"/>
</dbReference>
<protein>
    <submittedName>
        <fullName evidence="2">Uncharacterized protein</fullName>
    </submittedName>
</protein>
<evidence type="ECO:0000313" key="3">
    <source>
        <dbReference type="Proteomes" id="UP001215598"/>
    </source>
</evidence>
<sequence length="258" mass="28538">MPVDSMMAVEEDATLHKAKQMFLQHLEEVDTSEGSTNTLVLKFLLDPEVESALDAFVTEHGCSMQSRIISREEQDKIDKRRKSCTQYTHFMVTPEAQKAYMKNRKLPPSPAKATPKKTTTPKRIATTPKKAATTPKTPASRSPAKSSRKANDVKKPAVKAPGTPESEDSNAGPASEDEYDEKDVVRVSVAKFDDLCGRLASALLLLPTTDIARATECRDTLLEVAHEMRQLRPLKRSASDEDKGEGSSSARKVKKRRL</sequence>
<dbReference type="AlphaFoldDB" id="A0AAD7NZ90"/>
<evidence type="ECO:0000313" key="2">
    <source>
        <dbReference type="EMBL" id="KAJ7781188.1"/>
    </source>
</evidence>
<feature type="region of interest" description="Disordered" evidence="1">
    <location>
        <begin position="95"/>
        <end position="181"/>
    </location>
</feature>
<feature type="region of interest" description="Disordered" evidence="1">
    <location>
        <begin position="233"/>
        <end position="258"/>
    </location>
</feature>
<reference evidence="2" key="1">
    <citation type="submission" date="2023-03" db="EMBL/GenBank/DDBJ databases">
        <title>Massive genome expansion in bonnet fungi (Mycena s.s.) driven by repeated elements and novel gene families across ecological guilds.</title>
        <authorList>
            <consortium name="Lawrence Berkeley National Laboratory"/>
            <person name="Harder C.B."/>
            <person name="Miyauchi S."/>
            <person name="Viragh M."/>
            <person name="Kuo A."/>
            <person name="Thoen E."/>
            <person name="Andreopoulos B."/>
            <person name="Lu D."/>
            <person name="Skrede I."/>
            <person name="Drula E."/>
            <person name="Henrissat B."/>
            <person name="Morin E."/>
            <person name="Kohler A."/>
            <person name="Barry K."/>
            <person name="LaButti K."/>
            <person name="Morin E."/>
            <person name="Salamov A."/>
            <person name="Lipzen A."/>
            <person name="Mereny Z."/>
            <person name="Hegedus B."/>
            <person name="Baldrian P."/>
            <person name="Stursova M."/>
            <person name="Weitz H."/>
            <person name="Taylor A."/>
            <person name="Grigoriev I.V."/>
            <person name="Nagy L.G."/>
            <person name="Martin F."/>
            <person name="Kauserud H."/>
        </authorList>
    </citation>
    <scope>NUCLEOTIDE SEQUENCE</scope>
    <source>
        <strain evidence="2">CBHHK182m</strain>
    </source>
</reference>
<evidence type="ECO:0000256" key="1">
    <source>
        <dbReference type="SAM" id="MobiDB-lite"/>
    </source>
</evidence>
<gene>
    <name evidence="2" type="ORF">B0H16DRAFT_1497378</name>
</gene>
<proteinExistence type="predicted"/>
<dbReference type="EMBL" id="JARKIB010000004">
    <property type="protein sequence ID" value="KAJ7781188.1"/>
    <property type="molecule type" value="Genomic_DNA"/>
</dbReference>